<evidence type="ECO:0000313" key="18">
    <source>
        <dbReference type="EMBL" id="MBI1622121.1"/>
    </source>
</evidence>
<comment type="subcellular location">
    <subcellularLocation>
        <location evidence="2 15 16">Cytoplasm</location>
    </subcellularLocation>
</comment>
<keyword evidence="10 15" id="KW-0949">S-adenosyl-L-methionine</keyword>
<evidence type="ECO:0000256" key="11">
    <source>
        <dbReference type="ARBA" id="ARBA00022694"/>
    </source>
</evidence>
<keyword evidence="9 15" id="KW-0808">Transferase</keyword>
<sequence length="231" mass="25044">MSFSATVLTLYPEMFPGALGMSLAGRAMEAGTWSIETVQIRDFATDRHRTVDDTPSGGGAGMVMRADVVARAIDHAAPAADPRPKLLMSPRGMPLTQARVRELAAGPGVVIVCGRFEGIDQRVIDARDLEEVSIGDYILSGGEPAALIVLDAIVRLLPGVMGNEASGTEESFESGMLEHPHYTRPQIFEDISIPEVLTSGNHAKIAEWRREQALKLTRERRPDLLADKDRA</sequence>
<evidence type="ECO:0000256" key="6">
    <source>
        <dbReference type="ARBA" id="ARBA00014679"/>
    </source>
</evidence>
<dbReference type="SUPFAM" id="SSF75217">
    <property type="entry name" value="alpha/beta knot"/>
    <property type="match status" value="1"/>
</dbReference>
<dbReference type="HAMAP" id="MF_00605">
    <property type="entry name" value="TrmD"/>
    <property type="match status" value="1"/>
</dbReference>
<evidence type="ECO:0000256" key="12">
    <source>
        <dbReference type="ARBA" id="ARBA00029736"/>
    </source>
</evidence>
<dbReference type="InterPro" id="IPR023148">
    <property type="entry name" value="tRNA_m1G_MeTrfase_C_sf"/>
</dbReference>
<keyword evidence="11 15" id="KW-0819">tRNA processing</keyword>
<protein>
    <recommendedName>
        <fullName evidence="6 15">tRNA (guanine-N(1)-)-methyltransferase</fullName>
        <ecNumber evidence="5 15">2.1.1.228</ecNumber>
    </recommendedName>
    <alternativeName>
        <fullName evidence="12 15">M1G-methyltransferase</fullName>
    </alternativeName>
    <alternativeName>
        <fullName evidence="13 15">tRNA [GM37] methyltransferase</fullName>
    </alternativeName>
</protein>
<comment type="similarity">
    <text evidence="3 15 16">Belongs to the RNA methyltransferase TrmD family.</text>
</comment>
<feature type="domain" description="tRNA methyltransferase TRMD/TRM10-type" evidence="17">
    <location>
        <begin position="6"/>
        <end position="226"/>
    </location>
</feature>
<dbReference type="PANTHER" id="PTHR46417:SF1">
    <property type="entry name" value="TRNA (GUANINE-N(1)-)-METHYLTRANSFERASE"/>
    <property type="match status" value="1"/>
</dbReference>
<comment type="function">
    <text evidence="1 15 16">Specifically methylates guanosine-37 in various tRNAs.</text>
</comment>
<keyword evidence="8 15" id="KW-0489">Methyltransferase</keyword>
<dbReference type="GO" id="GO:0052906">
    <property type="term" value="F:tRNA (guanine(37)-N1)-methyltransferase activity"/>
    <property type="evidence" value="ECO:0007669"/>
    <property type="project" value="UniProtKB-EC"/>
</dbReference>
<evidence type="ECO:0000256" key="9">
    <source>
        <dbReference type="ARBA" id="ARBA00022679"/>
    </source>
</evidence>
<dbReference type="Pfam" id="PF01746">
    <property type="entry name" value="tRNA_m1G_MT"/>
    <property type="match status" value="1"/>
</dbReference>
<reference evidence="18 19" key="1">
    <citation type="submission" date="2020-10" db="EMBL/GenBank/DDBJ databases">
        <title>Aquamicrobium zhengzhouensis sp. nov., a exopolysaccharide producing bacterium isolated from farmland soil.</title>
        <authorList>
            <person name="Wang X."/>
        </authorList>
    </citation>
    <scope>NUCLEOTIDE SEQUENCE [LARGE SCALE GENOMIC DNA]</scope>
    <source>
        <strain evidence="19">cd-1</strain>
    </source>
</reference>
<evidence type="ECO:0000256" key="16">
    <source>
        <dbReference type="RuleBase" id="RU003464"/>
    </source>
</evidence>
<dbReference type="PANTHER" id="PTHR46417">
    <property type="entry name" value="TRNA (GUANINE-N(1)-)-METHYLTRANSFERASE"/>
    <property type="match status" value="1"/>
</dbReference>
<evidence type="ECO:0000256" key="14">
    <source>
        <dbReference type="ARBA" id="ARBA00047783"/>
    </source>
</evidence>
<evidence type="ECO:0000256" key="8">
    <source>
        <dbReference type="ARBA" id="ARBA00022603"/>
    </source>
</evidence>
<gene>
    <name evidence="15 18" type="primary">trmD</name>
    <name evidence="18" type="ORF">IOD40_15790</name>
</gene>
<evidence type="ECO:0000256" key="1">
    <source>
        <dbReference type="ARBA" id="ARBA00002634"/>
    </source>
</evidence>
<evidence type="ECO:0000256" key="15">
    <source>
        <dbReference type="HAMAP-Rule" id="MF_00605"/>
    </source>
</evidence>
<proteinExistence type="inferred from homology"/>
<evidence type="ECO:0000256" key="3">
    <source>
        <dbReference type="ARBA" id="ARBA00007630"/>
    </source>
</evidence>
<evidence type="ECO:0000256" key="5">
    <source>
        <dbReference type="ARBA" id="ARBA00012807"/>
    </source>
</evidence>
<dbReference type="PIRSF" id="PIRSF000386">
    <property type="entry name" value="tRNA_mtase"/>
    <property type="match status" value="1"/>
</dbReference>
<evidence type="ECO:0000256" key="10">
    <source>
        <dbReference type="ARBA" id="ARBA00022691"/>
    </source>
</evidence>
<comment type="catalytic activity">
    <reaction evidence="14 15 16">
        <text>guanosine(37) in tRNA + S-adenosyl-L-methionine = N(1)-methylguanosine(37) in tRNA + S-adenosyl-L-homocysteine + H(+)</text>
        <dbReference type="Rhea" id="RHEA:36899"/>
        <dbReference type="Rhea" id="RHEA-COMP:10145"/>
        <dbReference type="Rhea" id="RHEA-COMP:10147"/>
        <dbReference type="ChEBI" id="CHEBI:15378"/>
        <dbReference type="ChEBI" id="CHEBI:57856"/>
        <dbReference type="ChEBI" id="CHEBI:59789"/>
        <dbReference type="ChEBI" id="CHEBI:73542"/>
        <dbReference type="ChEBI" id="CHEBI:74269"/>
        <dbReference type="EC" id="2.1.1.228"/>
    </reaction>
</comment>
<dbReference type="RefSeq" id="WP_198477658.1">
    <property type="nucleotide sequence ID" value="NZ_JADGMQ010000013.1"/>
</dbReference>
<comment type="subunit">
    <text evidence="4 15 16">Homodimer.</text>
</comment>
<dbReference type="NCBIfam" id="TIGR00088">
    <property type="entry name" value="trmD"/>
    <property type="match status" value="1"/>
</dbReference>
<name>A0ABS0SHF3_9HYPH</name>
<evidence type="ECO:0000256" key="4">
    <source>
        <dbReference type="ARBA" id="ARBA00011738"/>
    </source>
</evidence>
<dbReference type="InterPro" id="IPR016009">
    <property type="entry name" value="tRNA_MeTrfase_TRMD/TRM10"/>
</dbReference>
<accession>A0ABS0SHF3</accession>
<comment type="caution">
    <text evidence="18">The sequence shown here is derived from an EMBL/GenBank/DDBJ whole genome shotgun (WGS) entry which is preliminary data.</text>
</comment>
<keyword evidence="19" id="KW-1185">Reference proteome</keyword>
<dbReference type="EMBL" id="JADGMQ010000013">
    <property type="protein sequence ID" value="MBI1622121.1"/>
    <property type="molecule type" value="Genomic_DNA"/>
</dbReference>
<dbReference type="InterPro" id="IPR002649">
    <property type="entry name" value="tRNA_m1G_MeTrfase_TrmD"/>
</dbReference>
<feature type="binding site" evidence="15">
    <location>
        <position position="114"/>
    </location>
    <ligand>
        <name>S-adenosyl-L-methionine</name>
        <dbReference type="ChEBI" id="CHEBI:59789"/>
    </ligand>
</feature>
<dbReference type="Proteomes" id="UP000601789">
    <property type="component" value="Unassembled WGS sequence"/>
</dbReference>
<keyword evidence="7 15" id="KW-0963">Cytoplasm</keyword>
<dbReference type="NCBIfam" id="NF000648">
    <property type="entry name" value="PRK00026.1"/>
    <property type="match status" value="1"/>
</dbReference>
<evidence type="ECO:0000256" key="7">
    <source>
        <dbReference type="ARBA" id="ARBA00022490"/>
    </source>
</evidence>
<evidence type="ECO:0000259" key="17">
    <source>
        <dbReference type="Pfam" id="PF01746"/>
    </source>
</evidence>
<dbReference type="EC" id="2.1.1.228" evidence="5 15"/>
<dbReference type="Gene3D" id="3.40.1280.10">
    <property type="match status" value="1"/>
</dbReference>
<dbReference type="InterPro" id="IPR029028">
    <property type="entry name" value="Alpha/beta_knot_MTases"/>
</dbReference>
<dbReference type="InterPro" id="IPR029026">
    <property type="entry name" value="tRNA_m1G_MTases_N"/>
</dbReference>
<dbReference type="CDD" id="cd18080">
    <property type="entry name" value="TrmD-like"/>
    <property type="match status" value="1"/>
</dbReference>
<feature type="binding site" evidence="15">
    <location>
        <begin position="134"/>
        <end position="139"/>
    </location>
    <ligand>
        <name>S-adenosyl-L-methionine</name>
        <dbReference type="ChEBI" id="CHEBI:59789"/>
    </ligand>
</feature>
<organism evidence="18 19">
    <name type="scientific">Aquamicrobium zhengzhouense</name>
    <dbReference type="NCBI Taxonomy" id="2781738"/>
    <lineage>
        <taxon>Bacteria</taxon>
        <taxon>Pseudomonadati</taxon>
        <taxon>Pseudomonadota</taxon>
        <taxon>Alphaproteobacteria</taxon>
        <taxon>Hyphomicrobiales</taxon>
        <taxon>Phyllobacteriaceae</taxon>
        <taxon>Aquamicrobium</taxon>
    </lineage>
</organism>
<evidence type="ECO:0000313" key="19">
    <source>
        <dbReference type="Proteomes" id="UP000601789"/>
    </source>
</evidence>
<evidence type="ECO:0000256" key="2">
    <source>
        <dbReference type="ARBA" id="ARBA00004496"/>
    </source>
</evidence>
<dbReference type="Gene3D" id="1.10.1270.20">
    <property type="entry name" value="tRNA(m1g37)methyltransferase, domain 2"/>
    <property type="match status" value="1"/>
</dbReference>
<evidence type="ECO:0000256" key="13">
    <source>
        <dbReference type="ARBA" id="ARBA00033392"/>
    </source>
</evidence>
<dbReference type="GO" id="GO:0032259">
    <property type="term" value="P:methylation"/>
    <property type="evidence" value="ECO:0007669"/>
    <property type="project" value="UniProtKB-KW"/>
</dbReference>